<reference evidence="1" key="1">
    <citation type="submission" date="2022-10" db="EMBL/GenBank/DDBJ databases">
        <title>Novel sulphate-reducing endosymbionts in the free-living metamonad Anaeramoeba.</title>
        <authorList>
            <person name="Jerlstrom-Hultqvist J."/>
            <person name="Cepicka I."/>
            <person name="Gallot-Lavallee L."/>
            <person name="Salas-Leiva D."/>
            <person name="Curtis B.A."/>
            <person name="Zahonova K."/>
            <person name="Pipaliya S."/>
            <person name="Dacks J."/>
            <person name="Roger A.J."/>
        </authorList>
    </citation>
    <scope>NUCLEOTIDE SEQUENCE</scope>
    <source>
        <strain evidence="1">BMAN</strain>
    </source>
</reference>
<dbReference type="EMBL" id="JAPDFW010000122">
    <property type="protein sequence ID" value="KAJ5067976.1"/>
    <property type="molecule type" value="Genomic_DNA"/>
</dbReference>
<name>A0A9Q0R677_ANAIG</name>
<proteinExistence type="predicted"/>
<keyword evidence="2" id="KW-1185">Reference proteome</keyword>
<comment type="caution">
    <text evidence="1">The sequence shown here is derived from an EMBL/GenBank/DDBJ whole genome shotgun (WGS) entry which is preliminary data.</text>
</comment>
<accession>A0A9Q0R677</accession>
<protein>
    <submittedName>
        <fullName evidence="1">Uncharacterized protein</fullName>
    </submittedName>
</protein>
<sequence>MIFQKRPRISNLLEDLSPQGGEARSSRLYEFDKLSFLPLGTEDSDIAEKRVSSESLISCGHYSHDHQILEIKYKFKSRPEFKFKSKFKFKFKSKFKLQINTKIQNFKFRYPNINPNSIPRNFKYNSNY</sequence>
<evidence type="ECO:0000313" key="2">
    <source>
        <dbReference type="Proteomes" id="UP001149090"/>
    </source>
</evidence>
<dbReference type="AlphaFoldDB" id="A0A9Q0R677"/>
<evidence type="ECO:0000313" key="1">
    <source>
        <dbReference type="EMBL" id="KAJ5067976.1"/>
    </source>
</evidence>
<organism evidence="1 2">
    <name type="scientific">Anaeramoeba ignava</name>
    <name type="common">Anaerobic marine amoeba</name>
    <dbReference type="NCBI Taxonomy" id="1746090"/>
    <lineage>
        <taxon>Eukaryota</taxon>
        <taxon>Metamonada</taxon>
        <taxon>Anaeramoebidae</taxon>
        <taxon>Anaeramoeba</taxon>
    </lineage>
</organism>
<gene>
    <name evidence="1" type="ORF">M0811_12676</name>
</gene>
<dbReference type="Proteomes" id="UP001149090">
    <property type="component" value="Unassembled WGS sequence"/>
</dbReference>